<dbReference type="Gene3D" id="2.60.120.10">
    <property type="entry name" value="Jelly Rolls"/>
    <property type="match status" value="1"/>
</dbReference>
<feature type="domain" description="N-acetyltransferase" evidence="2">
    <location>
        <begin position="38"/>
        <end position="207"/>
    </location>
</feature>
<keyword evidence="4" id="KW-1185">Reference proteome</keyword>
<dbReference type="InterPro" id="IPR000182">
    <property type="entry name" value="GNAT_dom"/>
</dbReference>
<evidence type="ECO:0000259" key="2">
    <source>
        <dbReference type="PROSITE" id="PS51186"/>
    </source>
</evidence>
<dbReference type="Pfam" id="PF00027">
    <property type="entry name" value="cNMP_binding"/>
    <property type="match status" value="1"/>
</dbReference>
<dbReference type="SUPFAM" id="SSF51206">
    <property type="entry name" value="cAMP-binding domain-like"/>
    <property type="match status" value="1"/>
</dbReference>
<sequence length="410" mass="46858">MPDSQKWFRPRRSIHRRLSRCWASGVFRAMVTQNQTLPQVKIATTDAEREAIFRFRYRIYIQEMNVWLPHTDHRRQHVCDRHDESALLFYIEDQGEVVATLRRNMVDIDNCHPEWREAFALERFAKVAPNTLSVSGRFMVASRFRHSSMAARLAIAAYRHGREEGVRFDFLLSRFHQIEMYEHLGYRRYVNNYLDVNHAFGLMAPMVCVGEDVEHLRSVGSPFAREARRFANRASEGAWFSEQFPAPPEFAPARTLSPERRWSQMCRLLGGPPERAIRMLQGLSEADARALLKHALLHRVRAGKIIVQRGDLLGSLFIIASGAVALYYPGNFDRPPDVLSSGECFGAEGILASCCAVGQAVALSEVYLLVLPEAAVAQHRHKHPQVIHHLRANLLQEPCSRFLPTAILHS</sequence>
<dbReference type="PROSITE" id="PS50042">
    <property type="entry name" value="CNMP_BINDING_3"/>
    <property type="match status" value="1"/>
</dbReference>
<feature type="domain" description="Cyclic nucleotide-binding" evidence="1">
    <location>
        <begin position="279"/>
        <end position="397"/>
    </location>
</feature>
<dbReference type="SUPFAM" id="SSF55729">
    <property type="entry name" value="Acyl-CoA N-acyltransferases (Nat)"/>
    <property type="match status" value="1"/>
</dbReference>
<organism evidence="3 4">
    <name type="scientific">Gloeobacter morelensis MG652769</name>
    <dbReference type="NCBI Taxonomy" id="2781736"/>
    <lineage>
        <taxon>Bacteria</taxon>
        <taxon>Bacillati</taxon>
        <taxon>Cyanobacteriota</taxon>
        <taxon>Cyanophyceae</taxon>
        <taxon>Gloeobacterales</taxon>
        <taxon>Gloeobacteraceae</taxon>
        <taxon>Gloeobacter</taxon>
        <taxon>Gloeobacter morelensis</taxon>
    </lineage>
</organism>
<dbReference type="Proteomes" id="UP001054846">
    <property type="component" value="Chromosome"/>
</dbReference>
<name>A0ABY3PT74_9CYAN</name>
<dbReference type="Gene3D" id="3.40.630.30">
    <property type="match status" value="1"/>
</dbReference>
<dbReference type="Pfam" id="PF13444">
    <property type="entry name" value="Acetyltransf_5"/>
    <property type="match status" value="1"/>
</dbReference>
<dbReference type="SMART" id="SM00100">
    <property type="entry name" value="cNMP"/>
    <property type="match status" value="1"/>
</dbReference>
<accession>A0ABY3PT74</accession>
<dbReference type="CDD" id="cd00038">
    <property type="entry name" value="CAP_ED"/>
    <property type="match status" value="1"/>
</dbReference>
<evidence type="ECO:0000313" key="4">
    <source>
        <dbReference type="Proteomes" id="UP001054846"/>
    </source>
</evidence>
<dbReference type="PANTHER" id="PTHR24567">
    <property type="entry name" value="CRP FAMILY TRANSCRIPTIONAL REGULATORY PROTEIN"/>
    <property type="match status" value="1"/>
</dbReference>
<dbReference type="InterPro" id="IPR018490">
    <property type="entry name" value="cNMP-bd_dom_sf"/>
</dbReference>
<dbReference type="PANTHER" id="PTHR24567:SF74">
    <property type="entry name" value="HTH-TYPE TRANSCRIPTIONAL REGULATOR ARCR"/>
    <property type="match status" value="1"/>
</dbReference>
<dbReference type="InterPro" id="IPR014710">
    <property type="entry name" value="RmlC-like_jellyroll"/>
</dbReference>
<gene>
    <name evidence="3" type="ORF">ISF26_10710</name>
</gene>
<dbReference type="PROSITE" id="PS51186">
    <property type="entry name" value="GNAT"/>
    <property type="match status" value="1"/>
</dbReference>
<dbReference type="InterPro" id="IPR016181">
    <property type="entry name" value="Acyl_CoA_acyltransferase"/>
</dbReference>
<evidence type="ECO:0000313" key="3">
    <source>
        <dbReference type="EMBL" id="UFP96641.1"/>
    </source>
</evidence>
<dbReference type="InterPro" id="IPR000595">
    <property type="entry name" value="cNMP-bd_dom"/>
</dbReference>
<protein>
    <submittedName>
        <fullName evidence="3">Cyclic nucleotide-binding domain-containing protein</fullName>
    </submittedName>
</protein>
<dbReference type="EMBL" id="CP063845">
    <property type="protein sequence ID" value="UFP96641.1"/>
    <property type="molecule type" value="Genomic_DNA"/>
</dbReference>
<reference evidence="3 4" key="1">
    <citation type="journal article" date="2021" name="Genome Biol. Evol.">
        <title>Complete Genome Sequencing of a Novel Gloeobacter Species from a Waterfall Cave in Mexico.</title>
        <authorList>
            <person name="Saw J.H."/>
            <person name="Cardona T."/>
            <person name="Montejano G."/>
        </authorList>
    </citation>
    <scope>NUCLEOTIDE SEQUENCE [LARGE SCALE GENOMIC DNA]</scope>
    <source>
        <strain evidence="3">MG652769</strain>
    </source>
</reference>
<dbReference type="InterPro" id="IPR050397">
    <property type="entry name" value="Env_Response_Regulators"/>
</dbReference>
<proteinExistence type="predicted"/>
<evidence type="ECO:0000259" key="1">
    <source>
        <dbReference type="PROSITE" id="PS50042"/>
    </source>
</evidence>